<keyword evidence="6" id="KW-0540">Nuclease</keyword>
<dbReference type="EC" id="3.1.21.-" evidence="6"/>
<feature type="domain" description="Type I restriction modification DNA specificity" evidence="5">
    <location>
        <begin position="83"/>
        <end position="250"/>
    </location>
</feature>
<feature type="coiled-coil region" evidence="4">
    <location>
        <begin position="525"/>
        <end position="552"/>
    </location>
</feature>
<evidence type="ECO:0000313" key="6">
    <source>
        <dbReference type="EMBL" id="MCJ0824867.1"/>
    </source>
</evidence>
<dbReference type="CDD" id="cd17257">
    <property type="entry name" value="RMtype1_S_EcoBI-TRD1-CR1_like"/>
    <property type="match status" value="1"/>
</dbReference>
<keyword evidence="6" id="KW-0378">Hydrolase</keyword>
<dbReference type="SUPFAM" id="SSF116734">
    <property type="entry name" value="DNA methylase specificity domain"/>
    <property type="match status" value="2"/>
</dbReference>
<keyword evidence="3" id="KW-0238">DNA-binding</keyword>
<accession>A0ABT0A1L8</accession>
<dbReference type="InterPro" id="IPR044946">
    <property type="entry name" value="Restrct_endonuc_typeI_TRD_sf"/>
</dbReference>
<dbReference type="Proteomes" id="UP001165423">
    <property type="component" value="Unassembled WGS sequence"/>
</dbReference>
<evidence type="ECO:0000256" key="1">
    <source>
        <dbReference type="ARBA" id="ARBA00010923"/>
    </source>
</evidence>
<dbReference type="PANTHER" id="PTHR43140">
    <property type="entry name" value="TYPE-1 RESTRICTION ENZYME ECOKI SPECIFICITY PROTEIN"/>
    <property type="match status" value="1"/>
</dbReference>
<dbReference type="GO" id="GO:0016787">
    <property type="term" value="F:hydrolase activity"/>
    <property type="evidence" value="ECO:0007669"/>
    <property type="project" value="UniProtKB-KW"/>
</dbReference>
<proteinExistence type="inferred from homology"/>
<gene>
    <name evidence="6" type="ORF">MQC88_02655</name>
</gene>
<dbReference type="RefSeq" id="WP_243318982.1">
    <property type="nucleotide sequence ID" value="NZ_JALGCL010000001.1"/>
</dbReference>
<evidence type="ECO:0000256" key="2">
    <source>
        <dbReference type="ARBA" id="ARBA00022747"/>
    </source>
</evidence>
<evidence type="ECO:0000259" key="5">
    <source>
        <dbReference type="Pfam" id="PF01420"/>
    </source>
</evidence>
<keyword evidence="7" id="KW-1185">Reference proteome</keyword>
<dbReference type="Gene3D" id="3.90.220.20">
    <property type="entry name" value="DNA methylase specificity domains"/>
    <property type="match status" value="2"/>
</dbReference>
<dbReference type="Pfam" id="PF01420">
    <property type="entry name" value="Methylase_S"/>
    <property type="match status" value="2"/>
</dbReference>
<protein>
    <submittedName>
        <fullName evidence="6">Restriction endonuclease subunit S</fullName>
        <ecNumber evidence="6">3.1.21.-</ecNumber>
    </submittedName>
</protein>
<dbReference type="InterPro" id="IPR000055">
    <property type="entry name" value="Restrct_endonuc_typeI_TRD"/>
</dbReference>
<dbReference type="CDD" id="cd17256">
    <property type="entry name" value="RMtype1_S_EcoJA65PI-TRD1-CR1_like"/>
    <property type="match status" value="1"/>
</dbReference>
<organism evidence="6 7">
    <name type="scientific">Cognatiluteimonas sedimenti</name>
    <dbReference type="NCBI Taxonomy" id="2927791"/>
    <lineage>
        <taxon>Bacteria</taxon>
        <taxon>Pseudomonadati</taxon>
        <taxon>Pseudomonadota</taxon>
        <taxon>Gammaproteobacteria</taxon>
        <taxon>Lysobacterales</taxon>
        <taxon>Lysobacteraceae</taxon>
        <taxon>Cognatiluteimonas</taxon>
    </lineage>
</organism>
<feature type="domain" description="Type I restriction modification DNA specificity" evidence="5">
    <location>
        <begin position="421"/>
        <end position="540"/>
    </location>
</feature>
<keyword evidence="4" id="KW-0175">Coiled coil</keyword>
<sequence length="559" mass="61412">MTVLTDHLPLLTGAPSGIKKLRELILELAVRGKLVPQDPNDEPASDLLDRIAAEKSRLLAEGAIRKEKQSSEGREQAPPFELPSSWTWARLGDVAFSQAGFAFKSGGFNQAGLGLPLIRIRDVGQPFSGTFFDGDFRPEFVVRHGDYLISMDGEFRVALWTGSDSLLNQRVSRLVFFSSELARRFVAEALQAQLSQLQGVKAYTTVDHLSGAQISNSLIGLPPVREQHRIVAKVDELMALCDALEAQQINAEGAHAQLVQALLDSLTQASDAEDFAASWKRLSEHFDTLFTTEASIDALKQTLLQLAVTGKLVPQVADDAPASELLKQIAAKKKMLISEGEIRAPKSVTKIDKEETPTRVPNTWEWVRLESLLRRIGAGSTPLGGKKAYVEKGIKFLRSQNVWNSGLRLSDVAFIPPATHKRMRGTHVEAGDLLFNITGASIGRCALVPDDFDTGNVSQHVTVMRPVLADMRSFLHVVLMSELVQKAVMDVQVGVSREGLSIGKLSQFLVPVPPIAEQHRIVAKVDELMSLCDQLKSRIRETRALNEQLATTWVERAVA</sequence>
<evidence type="ECO:0000256" key="4">
    <source>
        <dbReference type="SAM" id="Coils"/>
    </source>
</evidence>
<name>A0ABT0A1L8_9GAMM</name>
<dbReference type="PANTHER" id="PTHR43140:SF1">
    <property type="entry name" value="TYPE I RESTRICTION ENZYME ECOKI SPECIFICITY SUBUNIT"/>
    <property type="match status" value="1"/>
</dbReference>
<dbReference type="InterPro" id="IPR051212">
    <property type="entry name" value="Type-I_RE_S_subunit"/>
</dbReference>
<keyword evidence="6" id="KW-0255">Endonuclease</keyword>
<evidence type="ECO:0000256" key="3">
    <source>
        <dbReference type="ARBA" id="ARBA00023125"/>
    </source>
</evidence>
<reference evidence="6 7" key="1">
    <citation type="submission" date="2022-03" db="EMBL/GenBank/DDBJ databases">
        <title>Luteimonas soily sp. nov., a novel bacterium isolated from the soil.</title>
        <authorList>
            <person name="Zhang X."/>
        </authorList>
    </citation>
    <scope>NUCLEOTIDE SEQUENCE [LARGE SCALE GENOMIC DNA]</scope>
    <source>
        <strain evidence="6 7">50</strain>
    </source>
</reference>
<dbReference type="GO" id="GO:0004519">
    <property type="term" value="F:endonuclease activity"/>
    <property type="evidence" value="ECO:0007669"/>
    <property type="project" value="UniProtKB-KW"/>
</dbReference>
<evidence type="ECO:0000313" key="7">
    <source>
        <dbReference type="Proteomes" id="UP001165423"/>
    </source>
</evidence>
<comment type="caution">
    <text evidence="6">The sequence shown here is derived from an EMBL/GenBank/DDBJ whole genome shotgun (WGS) entry which is preliminary data.</text>
</comment>
<dbReference type="EMBL" id="JALGCL010000001">
    <property type="protein sequence ID" value="MCJ0824867.1"/>
    <property type="molecule type" value="Genomic_DNA"/>
</dbReference>
<keyword evidence="2" id="KW-0680">Restriction system</keyword>
<comment type="similarity">
    <text evidence="1">Belongs to the type-I restriction system S methylase family.</text>
</comment>